<dbReference type="PROSITE" id="PS50222">
    <property type="entry name" value="EF_HAND_2"/>
    <property type="match status" value="4"/>
</dbReference>
<dbReference type="PANTHER" id="PTHR14604">
    <property type="entry name" value="WD40 REPEAT PF20"/>
    <property type="match status" value="1"/>
</dbReference>
<dbReference type="PROSITE" id="PS50082">
    <property type="entry name" value="WD_REPEATS_2"/>
    <property type="match status" value="1"/>
</dbReference>
<name>A0A397FB67_APHAT</name>
<keyword evidence="1 4" id="KW-0853">WD repeat</keyword>
<sequence>MDLMMRLKGGQAFKAISDEFHAREQMLGQDGLPLADFVEIMLKGLPKAKSGADAYDTISGLIDLFNDIDINGDGTLELSEFTSYCVDAGMVATRVKVAPLKYQYIKNKEFVDRTTEGSGIEKIKWCPLLKRALVVETKANSVKIYTSDFKQFHQVFATSVNVPSAQVAVLDDFSRQTAFTTDADLLVQDAEFITQCKLLVVATSNLTLAFYDVDHYSCAMETQTTVSQTMLRWCGGASVLATTGNNHVVSLWRVAADKVCLVKTLAAHHDVVLDVLPIREYDVILTCDIKRHIYMWDIQDFRSRGHLVGHTHGVRQMVFSSVNDMLLTAGFDFDAFGWDVSSKQVVMTLSGHRAPLVGIQLARFHTERAVTADVDGHFKVWNIHRLNGSSAQLLETISNVTRFCPRSFVTLSPRRDIVAGSSVLHMFESIKIQKHDEIPLRAFYHHGSNLFIGVTETCVNLWDGTTGALLEEFTGRIAAIQYDSINKLIVVSTFPSTRDRDDDEYGTGGIYVFDDSTIGECDLLRSLTNVPVETSSFSYNASLVATVASDAAVHLWDFETLQLRCVCTHPTSLGLHVVAFWDPYPVLVAADNAGNVLFFPTASSQSSRPDGGVLHCLANAHVAAAEGEASGTNLGSLANFEHNIVVAQPPWKFAKENQKRERERRDVVEELMKKMDLSPAERKLQDIQRRKSRRPVAGHVINPVLQDLMDDNTRLQHAPPPPHKSRKRMDPAAAHANGRCVPAVYIGMPINVHWKCRQLSLVQVGPLIAHRAMARSASPATDDSPNSEDTIDMDTKVELKSGVQSLHARLEMHQNHENLVQTTTRMYVNYMGIQHDKSHKSSRVRCGKLRDVDVHPSPFLREKLGAADVVTMNHSVFTQRPNTAPALKATSHCLPPCMSKHRHPPGASARDAGKVSKSTKSMSALLHLDDDPPAAAGVSPSASTGKLKKINDIILCATTCAESDDGGDKTGMVFLCNQQQELRQRMAATQIKHDQLVAPHATPGTKREANHLRTTQQLVEKQKRASRYLAQKKRHASAKIGSVLRHTSVMMMPTSHEAATVVNLQPRFGMYSIKEVMVIIRLFWSLDVDCSGTVSESELMGCQQYFEKLGITDMSTMFRSLDSDGTGEVSLGDLLKICFLYASATDIKDMLTLEKLGRAPAMLATDAPLTPEQIADMHAIFEVFDRDHSGTVSLDEVLDAVQCKQDNSFDPPALSIDEIRQMYQAKDRHGKKELDFSDFMALLQGVYYSNNRNK</sequence>
<dbReference type="SUPFAM" id="SSF50978">
    <property type="entry name" value="WD40 repeat-like"/>
    <property type="match status" value="1"/>
</dbReference>
<keyword evidence="2" id="KW-0677">Repeat</keyword>
<dbReference type="InterPro" id="IPR015943">
    <property type="entry name" value="WD40/YVTN_repeat-like_dom_sf"/>
</dbReference>
<dbReference type="PROSITE" id="PS00678">
    <property type="entry name" value="WD_REPEATS_1"/>
    <property type="match status" value="2"/>
</dbReference>
<comment type="caution">
    <text evidence="7">The sequence shown here is derived from an EMBL/GenBank/DDBJ whole genome shotgun (WGS) entry which is preliminary data.</text>
</comment>
<dbReference type="InterPro" id="IPR050995">
    <property type="entry name" value="WD-F-box_domain-protein"/>
</dbReference>
<accession>A0A397FB67</accession>
<evidence type="ECO:0000256" key="3">
    <source>
        <dbReference type="ARBA" id="ARBA00022837"/>
    </source>
</evidence>
<dbReference type="SUPFAM" id="SSF117289">
    <property type="entry name" value="Nucleoporin domain"/>
    <property type="match status" value="1"/>
</dbReference>
<keyword evidence="3" id="KW-0106">Calcium</keyword>
<evidence type="ECO:0000256" key="2">
    <source>
        <dbReference type="ARBA" id="ARBA00022737"/>
    </source>
</evidence>
<proteinExistence type="predicted"/>
<dbReference type="SMART" id="SM00054">
    <property type="entry name" value="EFh"/>
    <property type="match status" value="5"/>
</dbReference>
<protein>
    <recommendedName>
        <fullName evidence="6">EF-hand domain-containing protein</fullName>
    </recommendedName>
</protein>
<gene>
    <name evidence="7" type="ORF">DYB31_006622</name>
</gene>
<dbReference type="InterPro" id="IPR018247">
    <property type="entry name" value="EF_Hand_1_Ca_BS"/>
</dbReference>
<organism evidence="7 8">
    <name type="scientific">Aphanomyces astaci</name>
    <name type="common">Crayfish plague agent</name>
    <dbReference type="NCBI Taxonomy" id="112090"/>
    <lineage>
        <taxon>Eukaryota</taxon>
        <taxon>Sar</taxon>
        <taxon>Stramenopiles</taxon>
        <taxon>Oomycota</taxon>
        <taxon>Saprolegniomycetes</taxon>
        <taxon>Saprolegniales</taxon>
        <taxon>Verrucalvaceae</taxon>
        <taxon>Aphanomyces</taxon>
    </lineage>
</organism>
<dbReference type="InterPro" id="IPR019775">
    <property type="entry name" value="WD40_repeat_CS"/>
</dbReference>
<dbReference type="Proteomes" id="UP000266196">
    <property type="component" value="Unassembled WGS sequence"/>
</dbReference>
<dbReference type="PANTHER" id="PTHR14604:SF3">
    <property type="entry name" value="SPERM-ASSOCIATED ANTIGEN 16 PROTEIN"/>
    <property type="match status" value="1"/>
</dbReference>
<dbReference type="SMART" id="SM00320">
    <property type="entry name" value="WD40"/>
    <property type="match status" value="5"/>
</dbReference>
<evidence type="ECO:0000313" key="8">
    <source>
        <dbReference type="Proteomes" id="UP000266196"/>
    </source>
</evidence>
<dbReference type="InterPro" id="IPR036322">
    <property type="entry name" value="WD40_repeat_dom_sf"/>
</dbReference>
<dbReference type="Pfam" id="PF13202">
    <property type="entry name" value="EF-hand_5"/>
    <property type="match status" value="2"/>
</dbReference>
<dbReference type="VEuPathDB" id="FungiDB:H257_00014"/>
<reference evidence="7 8" key="1">
    <citation type="submission" date="2018-08" db="EMBL/GenBank/DDBJ databases">
        <title>Aphanomyces genome sequencing and annotation.</title>
        <authorList>
            <person name="Minardi D."/>
            <person name="Oidtmann B."/>
            <person name="Van Der Giezen M."/>
            <person name="Studholme D.J."/>
        </authorList>
    </citation>
    <scope>NUCLEOTIDE SEQUENCE [LARGE SCALE GENOMIC DNA]</scope>
    <source>
        <strain evidence="7 8">197901</strain>
    </source>
</reference>
<dbReference type="EMBL" id="QUTE01008551">
    <property type="protein sequence ID" value="RHZ24034.1"/>
    <property type="molecule type" value="Genomic_DNA"/>
</dbReference>
<evidence type="ECO:0000256" key="1">
    <source>
        <dbReference type="ARBA" id="ARBA00022574"/>
    </source>
</evidence>
<feature type="domain" description="EF-hand" evidence="6">
    <location>
        <begin position="1214"/>
        <end position="1249"/>
    </location>
</feature>
<feature type="region of interest" description="Disordered" evidence="5">
    <location>
        <begin position="897"/>
        <end position="920"/>
    </location>
</feature>
<evidence type="ECO:0000259" key="6">
    <source>
        <dbReference type="PROSITE" id="PS50222"/>
    </source>
</evidence>
<dbReference type="GO" id="GO:0005509">
    <property type="term" value="F:calcium ion binding"/>
    <property type="evidence" value="ECO:0007669"/>
    <property type="project" value="InterPro"/>
</dbReference>
<feature type="region of interest" description="Disordered" evidence="5">
    <location>
        <begin position="712"/>
        <end position="734"/>
    </location>
</feature>
<evidence type="ECO:0000313" key="7">
    <source>
        <dbReference type="EMBL" id="RHZ24034.1"/>
    </source>
</evidence>
<dbReference type="Gene3D" id="2.130.10.10">
    <property type="entry name" value="YVTN repeat-like/Quinoprotein amine dehydrogenase"/>
    <property type="match status" value="2"/>
</dbReference>
<evidence type="ECO:0000256" key="5">
    <source>
        <dbReference type="SAM" id="MobiDB-lite"/>
    </source>
</evidence>
<feature type="domain" description="EF-hand" evidence="6">
    <location>
        <begin position="1109"/>
        <end position="1144"/>
    </location>
</feature>
<evidence type="ECO:0000256" key="4">
    <source>
        <dbReference type="PROSITE-ProRule" id="PRU00221"/>
    </source>
</evidence>
<feature type="domain" description="EF-hand" evidence="6">
    <location>
        <begin position="56"/>
        <end position="91"/>
    </location>
</feature>
<dbReference type="InterPro" id="IPR002048">
    <property type="entry name" value="EF_hand_dom"/>
</dbReference>
<dbReference type="InterPro" id="IPR011992">
    <property type="entry name" value="EF-hand-dom_pair"/>
</dbReference>
<feature type="domain" description="EF-hand" evidence="6">
    <location>
        <begin position="1172"/>
        <end position="1207"/>
    </location>
</feature>
<dbReference type="AlphaFoldDB" id="A0A397FB67"/>
<dbReference type="PROSITE" id="PS00018">
    <property type="entry name" value="EF_HAND_1"/>
    <property type="match status" value="3"/>
</dbReference>
<feature type="repeat" description="WD" evidence="4">
    <location>
        <begin position="307"/>
        <end position="348"/>
    </location>
</feature>
<dbReference type="Gene3D" id="1.10.238.10">
    <property type="entry name" value="EF-hand"/>
    <property type="match status" value="2"/>
</dbReference>
<dbReference type="SUPFAM" id="SSF47473">
    <property type="entry name" value="EF-hand"/>
    <property type="match status" value="1"/>
</dbReference>
<dbReference type="InterPro" id="IPR001680">
    <property type="entry name" value="WD40_rpt"/>
</dbReference>